<accession>A0A5B0MBW1</accession>
<organism evidence="2 3">
    <name type="scientific">Puccinia graminis f. sp. tritici</name>
    <dbReference type="NCBI Taxonomy" id="56615"/>
    <lineage>
        <taxon>Eukaryota</taxon>
        <taxon>Fungi</taxon>
        <taxon>Dikarya</taxon>
        <taxon>Basidiomycota</taxon>
        <taxon>Pucciniomycotina</taxon>
        <taxon>Pucciniomycetes</taxon>
        <taxon>Pucciniales</taxon>
        <taxon>Pucciniaceae</taxon>
        <taxon>Puccinia</taxon>
    </lineage>
</organism>
<dbReference type="AlphaFoldDB" id="A0A5B0MBW1"/>
<feature type="region of interest" description="Disordered" evidence="1">
    <location>
        <begin position="1"/>
        <end position="33"/>
    </location>
</feature>
<evidence type="ECO:0000313" key="2">
    <source>
        <dbReference type="EMBL" id="KAA1073713.1"/>
    </source>
</evidence>
<gene>
    <name evidence="2" type="ORF">PGT21_023294</name>
</gene>
<comment type="caution">
    <text evidence="2">The sequence shown here is derived from an EMBL/GenBank/DDBJ whole genome shotgun (WGS) entry which is preliminary data.</text>
</comment>
<evidence type="ECO:0000313" key="3">
    <source>
        <dbReference type="Proteomes" id="UP000324748"/>
    </source>
</evidence>
<reference evidence="2 3" key="1">
    <citation type="submission" date="2019-05" db="EMBL/GenBank/DDBJ databases">
        <title>Emergence of the Ug99 lineage of the wheat stem rust pathogen through somatic hybridization.</title>
        <authorList>
            <person name="Li F."/>
            <person name="Upadhyaya N.M."/>
            <person name="Sperschneider J."/>
            <person name="Matny O."/>
            <person name="Nguyen-Phuc H."/>
            <person name="Mago R."/>
            <person name="Raley C."/>
            <person name="Miller M.E."/>
            <person name="Silverstein K.A.T."/>
            <person name="Henningsen E."/>
            <person name="Hirsch C.D."/>
            <person name="Visser B."/>
            <person name="Pretorius Z.A."/>
            <person name="Steffenson B.J."/>
            <person name="Schwessinger B."/>
            <person name="Dodds P.N."/>
            <person name="Figueroa M."/>
        </authorList>
    </citation>
    <scope>NUCLEOTIDE SEQUENCE [LARGE SCALE GENOMIC DNA]</scope>
    <source>
        <strain evidence="2">21-0</strain>
    </source>
</reference>
<protein>
    <submittedName>
        <fullName evidence="2">Uncharacterized protein</fullName>
    </submittedName>
</protein>
<name>A0A5B0MBW1_PUCGR</name>
<evidence type="ECO:0000256" key="1">
    <source>
        <dbReference type="SAM" id="MobiDB-lite"/>
    </source>
</evidence>
<sequence length="275" mass="29973">MSQVEEIHKQLAAPPPPPIEQHPALSTSHHLSQPPNIFEDLGALAQLNHFLEANPNILQQVLQQSQQAQPPQAALAQPILNPKFQNVSDILSQFVHPQHTTPPASESITQAPLNLNLFDSQHLATALTVLNVPQCNTQQNTTPFMRQQSHESAQKLSPLPSSWNSNGNCRLHDHPDPAVMEYKVKIAGLLIKLQNASINRVKPSKIADLLYSDIPQFCRQDGSRFLPGKIGNQHASDQGARVRAARTTADVGPGRVHLAVLPGHGSHGQEGPSQT</sequence>
<dbReference type="EMBL" id="VSWC01000158">
    <property type="protein sequence ID" value="KAA1073713.1"/>
    <property type="molecule type" value="Genomic_DNA"/>
</dbReference>
<dbReference type="OrthoDB" id="10293754at2759"/>
<feature type="compositionally biased region" description="Polar residues" evidence="1">
    <location>
        <begin position="24"/>
        <end position="33"/>
    </location>
</feature>
<dbReference type="Proteomes" id="UP000324748">
    <property type="component" value="Unassembled WGS sequence"/>
</dbReference>
<proteinExistence type="predicted"/>
<keyword evidence="3" id="KW-1185">Reference proteome</keyword>